<name>A0A6J4LPW0_9BACT</name>
<dbReference type="GO" id="GO:0003841">
    <property type="term" value="F:1-acylglycerol-3-phosphate O-acyltransferase activity"/>
    <property type="evidence" value="ECO:0007669"/>
    <property type="project" value="UniProtKB-EC"/>
</dbReference>
<accession>A0A6J4LPW0</accession>
<feature type="region of interest" description="Disordered" evidence="1">
    <location>
        <begin position="31"/>
        <end position="127"/>
    </location>
</feature>
<protein>
    <submittedName>
        <fullName evidence="2">Acyl-CoA:1-acyl-sn-glycerol-3-phosphate acyltransferase</fullName>
        <ecNumber evidence="2">2.3.1.51</ecNumber>
    </submittedName>
</protein>
<reference evidence="2" key="1">
    <citation type="submission" date="2020-02" db="EMBL/GenBank/DDBJ databases">
        <authorList>
            <person name="Meier V. D."/>
        </authorList>
    </citation>
    <scope>NUCLEOTIDE SEQUENCE</scope>
    <source>
        <strain evidence="2">AVDCRST_MAG89</strain>
    </source>
</reference>
<evidence type="ECO:0000313" key="2">
    <source>
        <dbReference type="EMBL" id="CAA9338206.1"/>
    </source>
</evidence>
<organism evidence="2">
    <name type="scientific">uncultured Gemmatimonadota bacterium</name>
    <dbReference type="NCBI Taxonomy" id="203437"/>
    <lineage>
        <taxon>Bacteria</taxon>
        <taxon>Pseudomonadati</taxon>
        <taxon>Gemmatimonadota</taxon>
        <taxon>environmental samples</taxon>
    </lineage>
</organism>
<dbReference type="EMBL" id="CADCTV010000522">
    <property type="protein sequence ID" value="CAA9338206.1"/>
    <property type="molecule type" value="Genomic_DNA"/>
</dbReference>
<dbReference type="EC" id="2.3.1.51" evidence="2"/>
<feature type="non-terminal residue" evidence="2">
    <location>
        <position position="1"/>
    </location>
</feature>
<keyword evidence="2" id="KW-0808">Transferase</keyword>
<evidence type="ECO:0000256" key="1">
    <source>
        <dbReference type="SAM" id="MobiDB-lite"/>
    </source>
</evidence>
<proteinExistence type="predicted"/>
<feature type="non-terminal residue" evidence="2">
    <location>
        <position position="127"/>
    </location>
</feature>
<dbReference type="AlphaFoldDB" id="A0A6J4LPW0"/>
<gene>
    <name evidence="2" type="ORF">AVDCRST_MAG89-2497</name>
</gene>
<sequence length="127" mass="13328">DPPNRLHLGVAVQRPHRAGVGAVAGHRLALHGPARPGALHRGPLVPARRGGAGGAQPAVEVPHDGRAHPRPAPPLRRRGQPRVVRGHLPDLAPAVGDEVAFQGGHLQDPADGVDDEDGGRHRRAPRR</sequence>
<keyword evidence="2" id="KW-0012">Acyltransferase</keyword>